<sequence>MRKYNLLVLGELYPIDQSMLDKSGYLASLFSGRFGQEKTKRFSLRPEDKQAFHYVYDYLLGERPELDPALFPQVLSLASFLDMPDLLSYLQKQIEQGKIPLEVLRSVEPLPQIEIPLAEYFLLHTSKFSLLPPWVQEFFVENQSTSSEPNKDRPLLLFVNKKIKPNKGKKVKFGACLGETRPREIEAASIPQSLRSEKRVYDYRGLFLTCPKSHPRLNLNPNWDVCCAKKGNIDAQLSSLLESYTPVETDLGLVFVSLSYNKDYIFARYYNYIDRLNALIVYG</sequence>
<accession>A0A6G8MWY1</accession>
<dbReference type="SUPFAM" id="SSF54695">
    <property type="entry name" value="POZ domain"/>
    <property type="match status" value="1"/>
</dbReference>
<proteinExistence type="predicted"/>
<name>A0A6G8MWY1_9VIRU</name>
<dbReference type="Gene3D" id="3.30.710.10">
    <property type="entry name" value="Potassium Channel Kv1.1, Chain A"/>
    <property type="match status" value="1"/>
</dbReference>
<dbReference type="CDD" id="cd18186">
    <property type="entry name" value="BTB_POZ_ZBTB_KLHL-like"/>
    <property type="match status" value="1"/>
</dbReference>
<gene>
    <name evidence="1" type="primary">ck27</name>
</gene>
<dbReference type="Proteomes" id="UP001224087">
    <property type="component" value="Segment"/>
</dbReference>
<protein>
    <submittedName>
        <fullName evidence="1">BTB/POZ domain-containing protein</fullName>
    </submittedName>
</protein>
<reference evidence="1" key="1">
    <citation type="submission" date="2019-12" db="EMBL/GenBank/DDBJ databases">
        <title>The DNA Methylation Landscape of Giant Viruses.</title>
        <authorList>
            <person name="Jeudy S."/>
            <person name="Rigou S."/>
            <person name="Alempic J.-M."/>
            <person name="Claverie J.-M."/>
            <person name="Abergel C."/>
            <person name="Legendre M."/>
        </authorList>
    </citation>
    <scope>NUCLEOTIDE SEQUENCE</scope>
    <source>
        <strain evidence="1">P4</strain>
    </source>
</reference>
<evidence type="ECO:0000313" key="1">
    <source>
        <dbReference type="EMBL" id="QIN54152.1"/>
    </source>
</evidence>
<organism evidence="1 2">
    <name type="scientific">Cedratvirus kamchatka</name>
    <dbReference type="NCBI Taxonomy" id="2716914"/>
    <lineage>
        <taxon>Viruses</taxon>
        <taxon>Pithoviruses</taxon>
        <taxon>Orthocedratvirinae</taxon>
        <taxon>Alphacedratvirus</taxon>
        <taxon>Alphacedratvirus rossiense</taxon>
    </lineage>
</organism>
<keyword evidence="2" id="KW-1185">Reference proteome</keyword>
<dbReference type="EMBL" id="MN873693">
    <property type="protein sequence ID" value="QIN54152.1"/>
    <property type="molecule type" value="Genomic_DNA"/>
</dbReference>
<dbReference type="InterPro" id="IPR011333">
    <property type="entry name" value="SKP1/BTB/POZ_sf"/>
</dbReference>
<evidence type="ECO:0000313" key="2">
    <source>
        <dbReference type="Proteomes" id="UP001224087"/>
    </source>
</evidence>